<protein>
    <submittedName>
        <fullName evidence="1">RWP-RK domain-containing protein</fullName>
    </submittedName>
</protein>
<comment type="caution">
    <text evidence="1">The sequence shown here is derived from an EMBL/GenBank/DDBJ whole genome shotgun (WGS) entry which is preliminary data.</text>
</comment>
<organism evidence="1 2">
    <name type="scientific">Trifolium medium</name>
    <dbReference type="NCBI Taxonomy" id="97028"/>
    <lineage>
        <taxon>Eukaryota</taxon>
        <taxon>Viridiplantae</taxon>
        <taxon>Streptophyta</taxon>
        <taxon>Embryophyta</taxon>
        <taxon>Tracheophyta</taxon>
        <taxon>Spermatophyta</taxon>
        <taxon>Magnoliopsida</taxon>
        <taxon>eudicotyledons</taxon>
        <taxon>Gunneridae</taxon>
        <taxon>Pentapetalae</taxon>
        <taxon>rosids</taxon>
        <taxon>fabids</taxon>
        <taxon>Fabales</taxon>
        <taxon>Fabaceae</taxon>
        <taxon>Papilionoideae</taxon>
        <taxon>50 kb inversion clade</taxon>
        <taxon>NPAAA clade</taxon>
        <taxon>Hologalegina</taxon>
        <taxon>IRL clade</taxon>
        <taxon>Trifolieae</taxon>
        <taxon>Trifolium</taxon>
    </lineage>
</organism>
<dbReference type="AlphaFoldDB" id="A0A392S0U3"/>
<evidence type="ECO:0000313" key="2">
    <source>
        <dbReference type="Proteomes" id="UP000265520"/>
    </source>
</evidence>
<feature type="non-terminal residue" evidence="1">
    <location>
        <position position="1"/>
    </location>
</feature>
<accession>A0A392S0U3</accession>
<reference evidence="1 2" key="1">
    <citation type="journal article" date="2018" name="Front. Plant Sci.">
        <title>Red Clover (Trifolium pratense) and Zigzag Clover (T. medium) - A Picture of Genomic Similarities and Differences.</title>
        <authorList>
            <person name="Dluhosova J."/>
            <person name="Istvanek J."/>
            <person name="Nedelnik J."/>
            <person name="Repkova J."/>
        </authorList>
    </citation>
    <scope>NUCLEOTIDE SEQUENCE [LARGE SCALE GENOMIC DNA]</scope>
    <source>
        <strain evidence="2">cv. 10/8</strain>
        <tissue evidence="1">Leaf</tissue>
    </source>
</reference>
<evidence type="ECO:0000313" key="1">
    <source>
        <dbReference type="EMBL" id="MCI42279.1"/>
    </source>
</evidence>
<dbReference type="Proteomes" id="UP000265520">
    <property type="component" value="Unassembled WGS sequence"/>
</dbReference>
<keyword evidence="2" id="KW-1185">Reference proteome</keyword>
<sequence length="63" mass="7064">VKSLLKQIAIMGAQLDGQDSATRARTEHEINRLKQEMIAHCGGYIPTAMHNIAAFLPQYQQQQ</sequence>
<dbReference type="EMBL" id="LXQA010302554">
    <property type="protein sequence ID" value="MCI42279.1"/>
    <property type="molecule type" value="Genomic_DNA"/>
</dbReference>
<name>A0A392S0U3_9FABA</name>
<proteinExistence type="predicted"/>